<proteinExistence type="predicted"/>
<dbReference type="AlphaFoldDB" id="A0A517VQR6"/>
<gene>
    <name evidence="1" type="ORF">V144x_08060</name>
</gene>
<dbReference type="EMBL" id="CP037920">
    <property type="protein sequence ID" value="QDT95364.1"/>
    <property type="molecule type" value="Genomic_DNA"/>
</dbReference>
<protein>
    <submittedName>
        <fullName evidence="1">Uncharacterized protein</fullName>
    </submittedName>
</protein>
<name>A0A517VQR6_9PLAN</name>
<organism evidence="1 2">
    <name type="scientific">Gimesia aquarii</name>
    <dbReference type="NCBI Taxonomy" id="2527964"/>
    <lineage>
        <taxon>Bacteria</taxon>
        <taxon>Pseudomonadati</taxon>
        <taxon>Planctomycetota</taxon>
        <taxon>Planctomycetia</taxon>
        <taxon>Planctomycetales</taxon>
        <taxon>Planctomycetaceae</taxon>
        <taxon>Gimesia</taxon>
    </lineage>
</organism>
<sequence length="186" mass="21062">MALSCKVVDISDFALFKLKNGEMITLENVNWLREIKKDDQILRDLRGFIDVPRVRKHAINHTAIDERPHFGAKTVFSILNVSAPADLSTIKPTGFSKNSTGDTKTDSQSSLLFVPKLTLPTTKSDLNRSRMNQLSDKTAQIRNSPTSPRLQWLPKLKPQTVHQPENKRNNLHIKHHITEPPALTIK</sequence>
<evidence type="ECO:0000313" key="2">
    <source>
        <dbReference type="Proteomes" id="UP000318704"/>
    </source>
</evidence>
<reference evidence="1 2" key="1">
    <citation type="submission" date="2019-03" db="EMBL/GenBank/DDBJ databases">
        <title>Deep-cultivation of Planctomycetes and their phenomic and genomic characterization uncovers novel biology.</title>
        <authorList>
            <person name="Wiegand S."/>
            <person name="Jogler M."/>
            <person name="Boedeker C."/>
            <person name="Pinto D."/>
            <person name="Vollmers J."/>
            <person name="Rivas-Marin E."/>
            <person name="Kohn T."/>
            <person name="Peeters S.H."/>
            <person name="Heuer A."/>
            <person name="Rast P."/>
            <person name="Oberbeckmann S."/>
            <person name="Bunk B."/>
            <person name="Jeske O."/>
            <person name="Meyerdierks A."/>
            <person name="Storesund J.E."/>
            <person name="Kallscheuer N."/>
            <person name="Luecker S."/>
            <person name="Lage O.M."/>
            <person name="Pohl T."/>
            <person name="Merkel B.J."/>
            <person name="Hornburger P."/>
            <person name="Mueller R.-W."/>
            <person name="Bruemmer F."/>
            <person name="Labrenz M."/>
            <person name="Spormann A.M."/>
            <person name="Op den Camp H."/>
            <person name="Overmann J."/>
            <person name="Amann R."/>
            <person name="Jetten M.S.M."/>
            <person name="Mascher T."/>
            <person name="Medema M.H."/>
            <person name="Devos D.P."/>
            <person name="Kaster A.-K."/>
            <person name="Ovreas L."/>
            <person name="Rohde M."/>
            <person name="Galperin M.Y."/>
            <person name="Jogler C."/>
        </authorList>
    </citation>
    <scope>NUCLEOTIDE SEQUENCE [LARGE SCALE GENOMIC DNA]</scope>
    <source>
        <strain evidence="1 2">V144</strain>
    </source>
</reference>
<evidence type="ECO:0000313" key="1">
    <source>
        <dbReference type="EMBL" id="QDT95364.1"/>
    </source>
</evidence>
<dbReference type="KEGG" id="gaw:V144x_08060"/>
<dbReference type="Proteomes" id="UP000318704">
    <property type="component" value="Chromosome"/>
</dbReference>
<accession>A0A517VQR6</accession>